<dbReference type="EMBL" id="QQNA01000036">
    <property type="protein sequence ID" value="RDG38903.1"/>
    <property type="molecule type" value="Genomic_DNA"/>
</dbReference>
<dbReference type="AlphaFoldDB" id="A0A370BGI2"/>
<reference evidence="3 4" key="1">
    <citation type="submission" date="2018-07" db="EMBL/GenBank/DDBJ databases">
        <title>Streptomyces species from bats.</title>
        <authorList>
            <person name="Dunlap C."/>
        </authorList>
    </citation>
    <scope>NUCLEOTIDE SEQUENCE [LARGE SCALE GENOMIC DNA]</scope>
    <source>
        <strain evidence="3 4">AC230</strain>
    </source>
</reference>
<evidence type="ECO:0000256" key="2">
    <source>
        <dbReference type="SAM" id="Phobius"/>
    </source>
</evidence>
<accession>A0A370BGI2</accession>
<keyword evidence="2" id="KW-0812">Transmembrane</keyword>
<evidence type="ECO:0000313" key="3">
    <source>
        <dbReference type="EMBL" id="RDG38903.1"/>
    </source>
</evidence>
<dbReference type="RefSeq" id="WP_114622744.1">
    <property type="nucleotide sequence ID" value="NZ_QQNA01000036.1"/>
</dbReference>
<dbReference type="Proteomes" id="UP000253741">
    <property type="component" value="Unassembled WGS sequence"/>
</dbReference>
<keyword evidence="2" id="KW-1133">Transmembrane helix</keyword>
<name>A0A370BGI2_9ACTN</name>
<gene>
    <name evidence="3" type="ORF">DVH02_06570</name>
</gene>
<organism evidence="3 4">
    <name type="scientific">Streptomyces corynorhini</name>
    <dbReference type="NCBI Taxonomy" id="2282652"/>
    <lineage>
        <taxon>Bacteria</taxon>
        <taxon>Bacillati</taxon>
        <taxon>Actinomycetota</taxon>
        <taxon>Actinomycetes</taxon>
        <taxon>Kitasatosporales</taxon>
        <taxon>Streptomycetaceae</taxon>
        <taxon>Streptomyces</taxon>
    </lineage>
</organism>
<dbReference type="OrthoDB" id="3424744at2"/>
<feature type="transmembrane region" description="Helical" evidence="2">
    <location>
        <begin position="302"/>
        <end position="319"/>
    </location>
</feature>
<feature type="transmembrane region" description="Helical" evidence="2">
    <location>
        <begin position="247"/>
        <end position="266"/>
    </location>
</feature>
<keyword evidence="2" id="KW-0472">Membrane</keyword>
<keyword evidence="4" id="KW-1185">Reference proteome</keyword>
<feature type="transmembrane region" description="Helical" evidence="2">
    <location>
        <begin position="220"/>
        <end position="241"/>
    </location>
</feature>
<feature type="region of interest" description="Disordered" evidence="1">
    <location>
        <begin position="52"/>
        <end position="78"/>
    </location>
</feature>
<protein>
    <submittedName>
        <fullName evidence="3">Zf-HC2 domain-containing protein</fullName>
    </submittedName>
</protein>
<feature type="transmembrane region" description="Helical" evidence="2">
    <location>
        <begin position="127"/>
        <end position="147"/>
    </location>
</feature>
<comment type="caution">
    <text evidence="3">The sequence shown here is derived from an EMBL/GenBank/DDBJ whole genome shotgun (WGS) entry which is preliminary data.</text>
</comment>
<proteinExistence type="predicted"/>
<feature type="compositionally biased region" description="Low complexity" evidence="1">
    <location>
        <begin position="57"/>
        <end position="70"/>
    </location>
</feature>
<evidence type="ECO:0000313" key="4">
    <source>
        <dbReference type="Proteomes" id="UP000253741"/>
    </source>
</evidence>
<sequence>MSVEHASAGIINGYARGDMDMAADEVWALEAHLEACRHCRDRLSAATMTHTPSVAHTPGAAGTPGAAETTSVAGTPNLTGTPSVAALVDRVWADLAPQLAATAPPRHRLLWPASLSRRLSRWLTPTMLPWLGTLVSVTLLALLLDLFGPGYGYSLGAGTGTGAEAGTEIGAGSGSGAQVSFLLLLAPILPVFGVAASWSRGLDPAYELTASAPRAGLHLVLRRTASVLAVVVPVLLVGGWATGVTAGLWLLPCLAFTSTALALGSVIGVSRAAVALVSVWAAVILAPAVATSRVPSALRLDGAPVWGLILALGIGVVWARRSAYSVLGTHR</sequence>
<feature type="transmembrane region" description="Helical" evidence="2">
    <location>
        <begin position="179"/>
        <end position="199"/>
    </location>
</feature>
<evidence type="ECO:0000256" key="1">
    <source>
        <dbReference type="SAM" id="MobiDB-lite"/>
    </source>
</evidence>
<feature type="transmembrane region" description="Helical" evidence="2">
    <location>
        <begin position="273"/>
        <end position="290"/>
    </location>
</feature>